<reference evidence="15 16" key="1">
    <citation type="journal article" date="2011" name="Proc. Natl. Acad. Sci. U.S.A.">
        <title>Evolutionary erosion of yeast sex chromosomes by mating-type switching accidents.</title>
        <authorList>
            <person name="Gordon J.L."/>
            <person name="Armisen D."/>
            <person name="Proux-Wera E."/>
            <person name="Oheigeartaigh S.S."/>
            <person name="Byrne K.P."/>
            <person name="Wolfe K.H."/>
        </authorList>
    </citation>
    <scope>NUCLEOTIDE SEQUENCE [LARGE SCALE GENOMIC DNA]</scope>
    <source>
        <strain evidence="16">ATCC 76901 / BCRC 22586 / CBS 4309 / NBRC 1992 / NRRL Y-12630</strain>
    </source>
</reference>
<dbReference type="InterPro" id="IPR000164">
    <property type="entry name" value="Histone_H3/CENP-A"/>
</dbReference>
<dbReference type="OrthoDB" id="842664at2759"/>
<keyword evidence="6" id="KW-0238">DNA-binding</keyword>
<dbReference type="GO" id="GO:0046982">
    <property type="term" value="F:protein heterodimerization activity"/>
    <property type="evidence" value="ECO:0007669"/>
    <property type="project" value="InterPro"/>
</dbReference>
<feature type="domain" description="Core Histone H2A/H2B/H3" evidence="14">
    <location>
        <begin position="181"/>
        <end position="270"/>
    </location>
</feature>
<evidence type="ECO:0000256" key="11">
    <source>
        <dbReference type="ARBA" id="ARBA00044234"/>
    </source>
</evidence>
<proteinExistence type="inferred from homology"/>
<dbReference type="SMART" id="SM00428">
    <property type="entry name" value="H3"/>
    <property type="match status" value="1"/>
</dbReference>
<accession>G0VJD6</accession>
<dbReference type="InterPro" id="IPR007125">
    <property type="entry name" value="H2A/H2B/H3"/>
</dbReference>
<name>G0VJD6_NAUCA</name>
<feature type="compositionally biased region" description="Acidic residues" evidence="13">
    <location>
        <begin position="113"/>
        <end position="128"/>
    </location>
</feature>
<dbReference type="EMBL" id="HE576759">
    <property type="protein sequence ID" value="CCC71615.1"/>
    <property type="molecule type" value="Genomic_DNA"/>
</dbReference>
<dbReference type="GO" id="GO:0005634">
    <property type="term" value="C:nucleus"/>
    <property type="evidence" value="ECO:0007669"/>
    <property type="project" value="UniProtKB-SubCell"/>
</dbReference>
<dbReference type="InParanoid" id="G0VJD6"/>
<dbReference type="Pfam" id="PF00125">
    <property type="entry name" value="Histone"/>
    <property type="match status" value="1"/>
</dbReference>
<keyword evidence="16" id="KW-1185">Reference proteome</keyword>
<dbReference type="GeneID" id="96905292"/>
<evidence type="ECO:0000256" key="5">
    <source>
        <dbReference type="ARBA" id="ARBA00022843"/>
    </source>
</evidence>
<dbReference type="GO" id="GO:0019237">
    <property type="term" value="F:centromeric DNA binding"/>
    <property type="evidence" value="ECO:0007669"/>
    <property type="project" value="EnsemblFungi"/>
</dbReference>
<evidence type="ECO:0000256" key="8">
    <source>
        <dbReference type="ARBA" id="ARBA00023269"/>
    </source>
</evidence>
<evidence type="ECO:0000256" key="1">
    <source>
        <dbReference type="ARBA" id="ARBA00004123"/>
    </source>
</evidence>
<keyword evidence="9" id="KW-0137">Centromere</keyword>
<dbReference type="CDD" id="cd22911">
    <property type="entry name" value="HFD_H3"/>
    <property type="match status" value="1"/>
</dbReference>
<dbReference type="GO" id="GO:0000070">
    <property type="term" value="P:mitotic sister chromatid segregation"/>
    <property type="evidence" value="ECO:0007669"/>
    <property type="project" value="EnsemblFungi"/>
</dbReference>
<keyword evidence="5" id="KW-0832">Ubl conjugation</keyword>
<dbReference type="PANTHER" id="PTHR45810">
    <property type="entry name" value="HISTONE H3.2"/>
    <property type="match status" value="1"/>
</dbReference>
<dbReference type="GO" id="GO:0030543">
    <property type="term" value="P:2-micrometer plasmid partitioning"/>
    <property type="evidence" value="ECO:0007669"/>
    <property type="project" value="EnsemblFungi"/>
</dbReference>
<evidence type="ECO:0000256" key="3">
    <source>
        <dbReference type="ARBA" id="ARBA00010343"/>
    </source>
</evidence>
<evidence type="ECO:0000256" key="7">
    <source>
        <dbReference type="ARBA" id="ARBA00023242"/>
    </source>
</evidence>
<keyword evidence="7" id="KW-0539">Nucleus</keyword>
<evidence type="ECO:0000256" key="13">
    <source>
        <dbReference type="SAM" id="MobiDB-lite"/>
    </source>
</evidence>
<evidence type="ECO:0000313" key="16">
    <source>
        <dbReference type="Proteomes" id="UP000001640"/>
    </source>
</evidence>
<dbReference type="GO" id="GO:0000776">
    <property type="term" value="C:kinetochore"/>
    <property type="evidence" value="ECO:0007669"/>
    <property type="project" value="EnsemblFungi"/>
</dbReference>
<dbReference type="OMA" id="WQSMAIV"/>
<feature type="region of interest" description="Disordered" evidence="13">
    <location>
        <begin position="113"/>
        <end position="161"/>
    </location>
</feature>
<dbReference type="FunFam" id="1.10.20.10:FF:000102">
    <property type="entry name" value="Histone H3-like centromeric protein CSE4"/>
    <property type="match status" value="1"/>
</dbReference>
<dbReference type="eggNOG" id="KOG1745">
    <property type="taxonomic scope" value="Eukaryota"/>
</dbReference>
<dbReference type="GO" id="GO:0051382">
    <property type="term" value="P:kinetochore assembly"/>
    <property type="evidence" value="ECO:0007669"/>
    <property type="project" value="EnsemblFungi"/>
</dbReference>
<evidence type="ECO:0000256" key="6">
    <source>
        <dbReference type="ARBA" id="ARBA00023125"/>
    </source>
</evidence>
<keyword evidence="8" id="KW-0544">Nucleosome core</keyword>
<comment type="subcellular location">
    <subcellularLocation>
        <location evidence="2">Chromosome</location>
        <location evidence="2">Centromere</location>
    </subcellularLocation>
    <subcellularLocation>
        <location evidence="1">Nucleus</location>
    </subcellularLocation>
</comment>
<evidence type="ECO:0000256" key="9">
    <source>
        <dbReference type="ARBA" id="ARBA00023328"/>
    </source>
</evidence>
<dbReference type="Proteomes" id="UP000001640">
    <property type="component" value="Chromosome 8"/>
</dbReference>
<keyword evidence="4" id="KW-0158">Chromosome</keyword>
<dbReference type="FunCoup" id="G0VJD6">
    <property type="interactions" value="400"/>
</dbReference>
<dbReference type="HOGENOM" id="CLU_078295_3_0_1"/>
<sequence>MSSRKFVEQGHAQNSSSHLFSNILDNDSGSLSNINRLTLDPDNTEDLLQQEVINERALSLLQRTRERRNLLHRFEDKRRYYNQGQDDGDLESVASSHYRSNDVGGNFQFFDQEEDEDEEGNAIDDDYGTLDQSNIIDRHQERRKGNKHSRQERHHQRELKQRVEKIRTQRQVGNTKKFTPSSLALYEIRKYQRSSELLISKIPFTKLVKEVTDEFTVEDQQLHWQSMAIVALQEASEAYLVGLLEHANLLAIHAKRITLMKKDIQLARRIRGQFI</sequence>
<dbReference type="GO" id="GO:0005777">
    <property type="term" value="C:peroxisome"/>
    <property type="evidence" value="ECO:0007669"/>
    <property type="project" value="EnsemblFungi"/>
</dbReference>
<dbReference type="KEGG" id="ncs:NCAS_0H03050"/>
<dbReference type="AlphaFoldDB" id="G0VJD6"/>
<dbReference type="SUPFAM" id="SSF47113">
    <property type="entry name" value="Histone-fold"/>
    <property type="match status" value="1"/>
</dbReference>
<protein>
    <recommendedName>
        <fullName evidence="10">Histone H3-like centromeric protein CSE4</fullName>
    </recommendedName>
    <alternativeName>
        <fullName evidence="12">CENP-A homolog</fullName>
    </alternativeName>
    <alternativeName>
        <fullName evidence="11">CENPA homolog</fullName>
    </alternativeName>
</protein>
<dbReference type="Gene3D" id="1.10.20.10">
    <property type="entry name" value="Histone, subunit A"/>
    <property type="match status" value="1"/>
</dbReference>
<dbReference type="GO" id="GO:0061644">
    <property type="term" value="P:protein localization to CENP-A containing chromatin"/>
    <property type="evidence" value="ECO:0007669"/>
    <property type="project" value="EnsemblFungi"/>
</dbReference>
<evidence type="ECO:0000313" key="15">
    <source>
        <dbReference type="EMBL" id="CCC71615.1"/>
    </source>
</evidence>
<dbReference type="GO" id="GO:0030527">
    <property type="term" value="F:structural constituent of chromatin"/>
    <property type="evidence" value="ECO:0007669"/>
    <property type="project" value="InterPro"/>
</dbReference>
<feature type="compositionally biased region" description="Basic residues" evidence="13">
    <location>
        <begin position="141"/>
        <end position="157"/>
    </location>
</feature>
<evidence type="ECO:0000256" key="12">
    <source>
        <dbReference type="ARBA" id="ARBA00044336"/>
    </source>
</evidence>
<reference key="2">
    <citation type="submission" date="2011-08" db="EMBL/GenBank/DDBJ databases">
        <title>Genome sequence of Naumovozyma castellii.</title>
        <authorList>
            <person name="Gordon J.L."/>
            <person name="Armisen D."/>
            <person name="Proux-Wera E."/>
            <person name="OhEigeartaigh S.S."/>
            <person name="Byrne K.P."/>
            <person name="Wolfe K.H."/>
        </authorList>
    </citation>
    <scope>NUCLEOTIDE SEQUENCE</scope>
    <source>
        <strain>Type strain:CBS 4309</strain>
    </source>
</reference>
<gene>
    <name evidence="15" type="primary">NCAS0H03050</name>
    <name evidence="15" type="ordered locus">NCAS_0H03050</name>
</gene>
<dbReference type="PRINTS" id="PR00622">
    <property type="entry name" value="HISTONEH3"/>
</dbReference>
<dbReference type="STRING" id="1064592.G0VJD6"/>
<dbReference type="GO" id="GO:0043505">
    <property type="term" value="C:CENP-A containing nucleosome"/>
    <property type="evidence" value="ECO:0007669"/>
    <property type="project" value="EnsemblFungi"/>
</dbReference>
<evidence type="ECO:0000256" key="2">
    <source>
        <dbReference type="ARBA" id="ARBA00004584"/>
    </source>
</evidence>
<evidence type="ECO:0000256" key="4">
    <source>
        <dbReference type="ARBA" id="ARBA00022454"/>
    </source>
</evidence>
<evidence type="ECO:0000256" key="10">
    <source>
        <dbReference type="ARBA" id="ARBA00044180"/>
    </source>
</evidence>
<dbReference type="GO" id="GO:0005729">
    <property type="term" value="C:2-micrometer circle DNA"/>
    <property type="evidence" value="ECO:0007669"/>
    <property type="project" value="EnsemblFungi"/>
</dbReference>
<evidence type="ECO:0000259" key="14">
    <source>
        <dbReference type="Pfam" id="PF00125"/>
    </source>
</evidence>
<organism evidence="15 16">
    <name type="scientific">Naumovozyma castellii</name>
    <name type="common">Yeast</name>
    <name type="synonym">Saccharomyces castellii</name>
    <dbReference type="NCBI Taxonomy" id="27288"/>
    <lineage>
        <taxon>Eukaryota</taxon>
        <taxon>Fungi</taxon>
        <taxon>Dikarya</taxon>
        <taxon>Ascomycota</taxon>
        <taxon>Saccharomycotina</taxon>
        <taxon>Saccharomycetes</taxon>
        <taxon>Saccharomycetales</taxon>
        <taxon>Saccharomycetaceae</taxon>
        <taxon>Naumovozyma</taxon>
    </lineage>
</organism>
<dbReference type="InterPro" id="IPR009072">
    <property type="entry name" value="Histone-fold"/>
</dbReference>
<dbReference type="RefSeq" id="XP_003677962.1">
    <property type="nucleotide sequence ID" value="XM_003677914.1"/>
</dbReference>
<comment type="similarity">
    <text evidence="3">Belongs to the histone H3 family.</text>
</comment>